<dbReference type="GO" id="GO:0005783">
    <property type="term" value="C:endoplasmic reticulum"/>
    <property type="evidence" value="ECO:0007669"/>
    <property type="project" value="UniProtKB-ARBA"/>
</dbReference>
<dbReference type="Gene3D" id="1.10.238.10">
    <property type="entry name" value="EF-hand"/>
    <property type="match status" value="2"/>
</dbReference>
<feature type="region of interest" description="Disordered" evidence="10">
    <location>
        <begin position="106"/>
        <end position="193"/>
    </location>
</feature>
<dbReference type="AlphaFoldDB" id="A0A6G0WYX5"/>
<feature type="coiled-coil region" evidence="9">
    <location>
        <begin position="399"/>
        <end position="438"/>
    </location>
</feature>
<dbReference type="InterPro" id="IPR046357">
    <property type="entry name" value="PPIase_dom_sf"/>
</dbReference>
<dbReference type="EMBL" id="VJMJ01000128">
    <property type="protein sequence ID" value="KAF0732815.1"/>
    <property type="molecule type" value="Genomic_DNA"/>
</dbReference>
<organism evidence="14 15">
    <name type="scientific">Aphanomyces euteiches</name>
    <dbReference type="NCBI Taxonomy" id="100861"/>
    <lineage>
        <taxon>Eukaryota</taxon>
        <taxon>Sar</taxon>
        <taxon>Stramenopiles</taxon>
        <taxon>Oomycota</taxon>
        <taxon>Saprolegniomycetes</taxon>
        <taxon>Saprolegniales</taxon>
        <taxon>Verrucalvaceae</taxon>
        <taxon>Aphanomyces</taxon>
    </lineage>
</organism>
<feature type="compositionally biased region" description="Acidic residues" evidence="10">
    <location>
        <begin position="106"/>
        <end position="116"/>
    </location>
</feature>
<evidence type="ECO:0000256" key="3">
    <source>
        <dbReference type="ARBA" id="ARBA00013194"/>
    </source>
</evidence>
<keyword evidence="5" id="KW-0106">Calcium</keyword>
<dbReference type="GO" id="GO:0003755">
    <property type="term" value="F:peptidyl-prolyl cis-trans isomerase activity"/>
    <property type="evidence" value="ECO:0007669"/>
    <property type="project" value="UniProtKB-KW"/>
</dbReference>
<keyword evidence="4" id="KW-0677">Repeat</keyword>
<comment type="caution">
    <text evidence="14">The sequence shown here is derived from an EMBL/GenBank/DDBJ whole genome shotgun (WGS) entry which is preliminary data.</text>
</comment>
<feature type="compositionally biased region" description="Basic and acidic residues" evidence="10">
    <location>
        <begin position="161"/>
        <end position="184"/>
    </location>
</feature>
<dbReference type="Gene3D" id="2.20.70.10">
    <property type="match status" value="1"/>
</dbReference>
<evidence type="ECO:0000256" key="7">
    <source>
        <dbReference type="ARBA" id="ARBA00023235"/>
    </source>
</evidence>
<dbReference type="Pfam" id="PF00254">
    <property type="entry name" value="FKBP_C"/>
    <property type="match status" value="1"/>
</dbReference>
<dbReference type="InterPro" id="IPR002048">
    <property type="entry name" value="EF_hand_dom"/>
</dbReference>
<dbReference type="VEuPathDB" id="FungiDB:AeMF1_013121"/>
<evidence type="ECO:0000256" key="4">
    <source>
        <dbReference type="ARBA" id="ARBA00022737"/>
    </source>
</evidence>
<dbReference type="Pfam" id="PF00397">
    <property type="entry name" value="WW"/>
    <property type="match status" value="1"/>
</dbReference>
<keyword evidence="15" id="KW-1185">Reference proteome</keyword>
<dbReference type="PANTHER" id="PTHR10516:SF443">
    <property type="entry name" value="FK506-BINDING PROTEIN 59-RELATED"/>
    <property type="match status" value="1"/>
</dbReference>
<evidence type="ECO:0000256" key="5">
    <source>
        <dbReference type="ARBA" id="ARBA00022837"/>
    </source>
</evidence>
<protein>
    <recommendedName>
        <fullName evidence="3 8">peptidylprolyl isomerase</fullName>
        <ecNumber evidence="3 8">5.2.1.8</ecNumber>
    </recommendedName>
</protein>
<feature type="domain" description="WW" evidence="11">
    <location>
        <begin position="52"/>
        <end position="74"/>
    </location>
</feature>
<feature type="compositionally biased region" description="Basic and acidic residues" evidence="10">
    <location>
        <begin position="120"/>
        <end position="138"/>
    </location>
</feature>
<dbReference type="SMART" id="SM00054">
    <property type="entry name" value="EFh"/>
    <property type="match status" value="4"/>
</dbReference>
<feature type="domain" description="EF-hand" evidence="13">
    <location>
        <begin position="195"/>
        <end position="230"/>
    </location>
</feature>
<reference evidence="14 15" key="1">
    <citation type="submission" date="2019-07" db="EMBL/GenBank/DDBJ databases">
        <title>Genomics analysis of Aphanomyces spp. identifies a new class of oomycete effector associated with host adaptation.</title>
        <authorList>
            <person name="Gaulin E."/>
        </authorList>
    </citation>
    <scope>NUCLEOTIDE SEQUENCE [LARGE SCALE GENOMIC DNA]</scope>
    <source>
        <strain evidence="14 15">ATCC 201684</strain>
    </source>
</reference>
<sequence>MKRQSKNPNKLNMPPMSLEEAACKIQSMYRVRMARRRLRELLKAVVERFYDEDSGLYYYHNSKTGQSSWSKPTLLGSEEANLSAMYNVETNAEGDETIVEQLEDAMEEPQVDESNESADPSEKKDNNNGLCEQKERSHMSAIDATPGQDTPAALEATETSNSEREAKEYSPPVEEHSKREKNESDAQQTTSFTPDELLLIEQQFKKFDKDGSGSITAEEMVVIMQAFGDTSTLETIKELIQEVDKDGNGEVNLDEFIHILQKQREKDSHCPSIQLAMLFGPDEILNLRKQFESLDTDGSGEIDEGELAVLMNALGQKVTSAQLKEIIREVDRNGNGMIDFNEFCHIVYNMRNAKQTKFAALLHMGIAKGLLNDLGNVMAATKTRVISWWNAEKIAEEKRLQAKRERALELQRLKREQEERERKIYEEEQARLAALEKERWTPVEGLYHEVLFEGEQYPNKGQYARVHYTAMFENGKVFEASRTRGGAFEFKVGAGHVIQGWDIAIQRMSIGETAKITCAPKLAYGVRGRPPKIPPNTTLVFKVELIAIHEKVKMDQSIESDDE</sequence>
<dbReference type="PROSITE" id="PS50020">
    <property type="entry name" value="WW_DOMAIN_2"/>
    <property type="match status" value="1"/>
</dbReference>
<dbReference type="Proteomes" id="UP000481153">
    <property type="component" value="Unassembled WGS sequence"/>
</dbReference>
<feature type="domain" description="EF-hand" evidence="13">
    <location>
        <begin position="318"/>
        <end position="353"/>
    </location>
</feature>
<dbReference type="CDD" id="cd00051">
    <property type="entry name" value="EFh"/>
    <property type="match status" value="1"/>
</dbReference>
<evidence type="ECO:0000259" key="11">
    <source>
        <dbReference type="PROSITE" id="PS50020"/>
    </source>
</evidence>
<feature type="domain" description="EF-hand" evidence="13">
    <location>
        <begin position="231"/>
        <end position="266"/>
    </location>
</feature>
<evidence type="ECO:0000256" key="1">
    <source>
        <dbReference type="ARBA" id="ARBA00000971"/>
    </source>
</evidence>
<evidence type="ECO:0000256" key="10">
    <source>
        <dbReference type="SAM" id="MobiDB-lite"/>
    </source>
</evidence>
<dbReference type="CDD" id="cd00201">
    <property type="entry name" value="WW"/>
    <property type="match status" value="1"/>
</dbReference>
<keyword evidence="6 8" id="KW-0697">Rotamase</keyword>
<proteinExistence type="inferred from homology"/>
<keyword evidence="7 8" id="KW-0413">Isomerase</keyword>
<comment type="similarity">
    <text evidence="2">Belongs to the centrin family.</text>
</comment>
<evidence type="ECO:0000259" key="12">
    <source>
        <dbReference type="PROSITE" id="PS50059"/>
    </source>
</evidence>
<accession>A0A6G0WYX5</accession>
<dbReference type="InterPro" id="IPR001202">
    <property type="entry name" value="WW_dom"/>
</dbReference>
<dbReference type="SMART" id="SM00456">
    <property type="entry name" value="WW"/>
    <property type="match status" value="1"/>
</dbReference>
<dbReference type="FunFam" id="1.10.238.10:FF:000178">
    <property type="entry name" value="Calmodulin-2 A"/>
    <property type="match status" value="2"/>
</dbReference>
<name>A0A6G0WYX5_9STRA</name>
<evidence type="ECO:0000256" key="6">
    <source>
        <dbReference type="ARBA" id="ARBA00023110"/>
    </source>
</evidence>
<evidence type="ECO:0000259" key="13">
    <source>
        <dbReference type="PROSITE" id="PS50222"/>
    </source>
</evidence>
<dbReference type="PROSITE" id="PS50096">
    <property type="entry name" value="IQ"/>
    <property type="match status" value="1"/>
</dbReference>
<dbReference type="Gene3D" id="3.10.50.40">
    <property type="match status" value="1"/>
</dbReference>
<dbReference type="PANTHER" id="PTHR10516">
    <property type="entry name" value="PEPTIDYL-PROLYL CIS-TRANS ISOMERASE"/>
    <property type="match status" value="1"/>
</dbReference>
<evidence type="ECO:0000313" key="15">
    <source>
        <dbReference type="Proteomes" id="UP000481153"/>
    </source>
</evidence>
<evidence type="ECO:0000313" key="14">
    <source>
        <dbReference type="EMBL" id="KAF0732815.1"/>
    </source>
</evidence>
<feature type="domain" description="PPIase FKBP-type" evidence="12">
    <location>
        <begin position="461"/>
        <end position="549"/>
    </location>
</feature>
<dbReference type="SUPFAM" id="SSF54534">
    <property type="entry name" value="FKBP-like"/>
    <property type="match status" value="1"/>
</dbReference>
<evidence type="ECO:0000256" key="8">
    <source>
        <dbReference type="PROSITE-ProRule" id="PRU00277"/>
    </source>
</evidence>
<dbReference type="InterPro" id="IPR018247">
    <property type="entry name" value="EF_Hand_1_Ca_BS"/>
</dbReference>
<dbReference type="Pfam" id="PF13499">
    <property type="entry name" value="EF-hand_7"/>
    <property type="match status" value="2"/>
</dbReference>
<dbReference type="PROSITE" id="PS00018">
    <property type="entry name" value="EF_HAND_1"/>
    <property type="match status" value="4"/>
</dbReference>
<dbReference type="EC" id="5.2.1.8" evidence="3 8"/>
<dbReference type="PROSITE" id="PS50222">
    <property type="entry name" value="EF_HAND_2"/>
    <property type="match status" value="4"/>
</dbReference>
<dbReference type="PROSITE" id="PS50059">
    <property type="entry name" value="FKBP_PPIASE"/>
    <property type="match status" value="1"/>
</dbReference>
<gene>
    <name evidence="14" type="ORF">Ae201684_010145</name>
</gene>
<dbReference type="SUPFAM" id="SSF47473">
    <property type="entry name" value="EF-hand"/>
    <property type="match status" value="1"/>
</dbReference>
<feature type="domain" description="EF-hand" evidence="13">
    <location>
        <begin position="282"/>
        <end position="317"/>
    </location>
</feature>
<dbReference type="InterPro" id="IPR011992">
    <property type="entry name" value="EF-hand-dom_pair"/>
</dbReference>
<evidence type="ECO:0000256" key="2">
    <source>
        <dbReference type="ARBA" id="ARBA00005253"/>
    </source>
</evidence>
<dbReference type="GO" id="GO:0005509">
    <property type="term" value="F:calcium ion binding"/>
    <property type="evidence" value="ECO:0007669"/>
    <property type="project" value="InterPro"/>
</dbReference>
<dbReference type="FunFam" id="3.10.50.40:FF:000006">
    <property type="entry name" value="Peptidyl-prolyl cis-trans isomerase"/>
    <property type="match status" value="1"/>
</dbReference>
<comment type="catalytic activity">
    <reaction evidence="1 8">
        <text>[protein]-peptidylproline (omega=180) = [protein]-peptidylproline (omega=0)</text>
        <dbReference type="Rhea" id="RHEA:16237"/>
        <dbReference type="Rhea" id="RHEA-COMP:10747"/>
        <dbReference type="Rhea" id="RHEA-COMP:10748"/>
        <dbReference type="ChEBI" id="CHEBI:83833"/>
        <dbReference type="ChEBI" id="CHEBI:83834"/>
        <dbReference type="EC" id="5.2.1.8"/>
    </reaction>
</comment>
<evidence type="ECO:0000256" key="9">
    <source>
        <dbReference type="SAM" id="Coils"/>
    </source>
</evidence>
<dbReference type="InterPro" id="IPR001179">
    <property type="entry name" value="PPIase_FKBP_dom"/>
</dbReference>
<dbReference type="InterPro" id="IPR050689">
    <property type="entry name" value="FKBP-type_PPIase"/>
</dbReference>
<keyword evidence="9" id="KW-0175">Coiled coil</keyword>